<evidence type="ECO:0000256" key="1">
    <source>
        <dbReference type="SAM" id="MobiDB-lite"/>
    </source>
</evidence>
<name>F4RTS6_MELLP</name>
<feature type="region of interest" description="Disordered" evidence="1">
    <location>
        <begin position="251"/>
        <end position="270"/>
    </location>
</feature>
<feature type="compositionally biased region" description="Basic and acidic residues" evidence="1">
    <location>
        <begin position="130"/>
        <end position="149"/>
    </location>
</feature>
<gene>
    <name evidence="2" type="ORF">MELLADRAFT_89554</name>
</gene>
<protein>
    <submittedName>
        <fullName evidence="2">Uncharacterized protein</fullName>
    </submittedName>
</protein>
<feature type="region of interest" description="Disordered" evidence="1">
    <location>
        <begin position="113"/>
        <end position="167"/>
    </location>
</feature>
<evidence type="ECO:0000313" key="2">
    <source>
        <dbReference type="EMBL" id="EGG04207.1"/>
    </source>
</evidence>
<dbReference type="EMBL" id="GL883120">
    <property type="protein sequence ID" value="EGG04207.1"/>
    <property type="molecule type" value="Genomic_DNA"/>
</dbReference>
<feature type="compositionally biased region" description="Basic and acidic residues" evidence="1">
    <location>
        <begin position="259"/>
        <end position="270"/>
    </location>
</feature>
<accession>F4RTS6</accession>
<dbReference type="GeneID" id="18935243"/>
<organism evidence="3">
    <name type="scientific">Melampsora larici-populina (strain 98AG31 / pathotype 3-4-7)</name>
    <name type="common">Poplar leaf rust fungus</name>
    <dbReference type="NCBI Taxonomy" id="747676"/>
    <lineage>
        <taxon>Eukaryota</taxon>
        <taxon>Fungi</taxon>
        <taxon>Dikarya</taxon>
        <taxon>Basidiomycota</taxon>
        <taxon>Pucciniomycotina</taxon>
        <taxon>Pucciniomycetes</taxon>
        <taxon>Pucciniales</taxon>
        <taxon>Melampsoraceae</taxon>
        <taxon>Melampsora</taxon>
    </lineage>
</organism>
<dbReference type="RefSeq" id="XP_007412668.1">
    <property type="nucleotide sequence ID" value="XM_007412606.1"/>
</dbReference>
<sequence>MARAMHHYWGKPIVIIPKEVYYTLGSYEKVAEKTSRGAKCFRTTCTMVSDSCGGPVSARIAINQLISYSISIMTQSDDHQLIQNQSQEPQNIHPGLESLNTSSNESEINLLETENSDQQKSENDQETENEPSHEIEEPEGKESQERSDVQKAQQDEQEQELERDRELEREIESNLQSFIQSLTFHQSQSEPQSEHESQTNEAHLDSLSILSELASNVLPVETDHQTSLHSTEEDQAFHSLLLGSLPQDSHTLLSSTNDQQHDQFHSIDQHRHAQDLLSALSVLQTHDHSFDPHHSSSLTFDSIFNTSSNPTHKVHQIQFSNSFSSSSSSENTPRTDLPTHSSLDQIQSSNFLDHSNHSDLDSFLLGLSTPSILDQNPPQTHSDGFDDLLLASIDQHLLAQDLSLDMIDNETELALESNETYSNQIRALLDQLNLALERGEELEAITCNSLC</sequence>
<feature type="compositionally biased region" description="Basic and acidic residues" evidence="1">
    <location>
        <begin position="192"/>
        <end position="203"/>
    </location>
</feature>
<evidence type="ECO:0000313" key="3">
    <source>
        <dbReference type="Proteomes" id="UP000001072"/>
    </source>
</evidence>
<reference evidence="3" key="1">
    <citation type="journal article" date="2011" name="Proc. Natl. Acad. Sci. U.S.A.">
        <title>Obligate biotrophy features unraveled by the genomic analysis of rust fungi.</title>
        <authorList>
            <person name="Duplessis S."/>
            <person name="Cuomo C.A."/>
            <person name="Lin Y.-C."/>
            <person name="Aerts A."/>
            <person name="Tisserant E."/>
            <person name="Veneault-Fourrey C."/>
            <person name="Joly D.L."/>
            <person name="Hacquard S."/>
            <person name="Amselem J."/>
            <person name="Cantarel B.L."/>
            <person name="Chiu R."/>
            <person name="Coutinho P.M."/>
            <person name="Feau N."/>
            <person name="Field M."/>
            <person name="Frey P."/>
            <person name="Gelhaye E."/>
            <person name="Goldberg J."/>
            <person name="Grabherr M.G."/>
            <person name="Kodira C.D."/>
            <person name="Kohler A."/>
            <person name="Kuees U."/>
            <person name="Lindquist E.A."/>
            <person name="Lucas S.M."/>
            <person name="Mago R."/>
            <person name="Mauceli E."/>
            <person name="Morin E."/>
            <person name="Murat C."/>
            <person name="Pangilinan J.L."/>
            <person name="Park R."/>
            <person name="Pearson M."/>
            <person name="Quesneville H."/>
            <person name="Rouhier N."/>
            <person name="Sakthikumar S."/>
            <person name="Salamov A.A."/>
            <person name="Schmutz J."/>
            <person name="Selles B."/>
            <person name="Shapiro H."/>
            <person name="Tanguay P."/>
            <person name="Tuskan G.A."/>
            <person name="Henrissat B."/>
            <person name="Van de Peer Y."/>
            <person name="Rouze P."/>
            <person name="Ellis J.G."/>
            <person name="Dodds P.N."/>
            <person name="Schein J.E."/>
            <person name="Zhong S."/>
            <person name="Hamelin R.C."/>
            <person name="Grigoriev I.V."/>
            <person name="Szabo L.J."/>
            <person name="Martin F."/>
        </authorList>
    </citation>
    <scope>NUCLEOTIDE SEQUENCE [LARGE SCALE GENOMIC DNA]</scope>
    <source>
        <strain evidence="3">98AG31 / pathotype 3-4-7</strain>
    </source>
</reference>
<feature type="compositionally biased region" description="Polar residues" evidence="1">
    <location>
        <begin position="330"/>
        <end position="342"/>
    </location>
</feature>
<dbReference type="InParanoid" id="F4RTS6"/>
<feature type="region of interest" description="Disordered" evidence="1">
    <location>
        <begin position="184"/>
        <end position="203"/>
    </location>
</feature>
<proteinExistence type="predicted"/>
<dbReference type="KEGG" id="mlr:MELLADRAFT_89554"/>
<dbReference type="HOGENOM" id="CLU_607022_0_0_1"/>
<dbReference type="OrthoDB" id="2143914at2759"/>
<dbReference type="VEuPathDB" id="FungiDB:MELLADRAFT_89554"/>
<dbReference type="Proteomes" id="UP000001072">
    <property type="component" value="Unassembled WGS sequence"/>
</dbReference>
<feature type="region of interest" description="Disordered" evidence="1">
    <location>
        <begin position="321"/>
        <end position="342"/>
    </location>
</feature>
<keyword evidence="3" id="KW-1185">Reference proteome</keyword>
<dbReference type="AlphaFoldDB" id="F4RTS6"/>